<keyword evidence="4" id="KW-0472">Membrane</keyword>
<evidence type="ECO:0000256" key="2">
    <source>
        <dbReference type="ARBA" id="ARBA00023125"/>
    </source>
</evidence>
<dbReference type="PANTHER" id="PTHR43280:SF28">
    <property type="entry name" value="HTH-TYPE TRANSCRIPTIONAL ACTIVATOR RHAS"/>
    <property type="match status" value="1"/>
</dbReference>
<sequence>MKKSWFRRLLFSYLPAFFGVIMILFVVFFQYLNEQNHKEAIKANEFMVQQVIRYTDSTLKAIDYKVARLVMTDPTVTRFFNLDYNDVFANIQAVKVMDDLKVNFPLIDSVYFVRLKDGGMLGDAPSKLADFPDADFIAQSNKRQVQVKWTGERKFTPYADSPSKNVITLVRDVPYFSSQKKGYFVVNVSVSALRDSIAQMYNGDITFVRMTDGQGHDLLAKAAGEGEAGRQFSSFTSPYTGWLVESGLIDTGMIGFALNLYNVWMIMALVSVVLGVVWVILVTRKNYRPIQQIVSLLRTNALQNQGSDGGPSESEMGFIQASLEQMIEETEQFRQQHRQSLILQKKYRFQEVMEGLAPIKEAEWISELKKYDLDVAGRTALVQMFEIDGYHQFSAAYNQRDQSLLRFTLFVVVLEVVQNHSASVWSEWTTDRRLTSIIWAPEGADPGEIQDAISQAVLQWVEQNLSFTVTIGQGGQALTLEEIRQSYEKAGNLLQYKAVLGANRIIHPEQIAKPQTEIHEYFKTINQLSQSVRLSGPEWRGHLAFLFGQIRDSLSSRKEIDSLMLFLQQHLDREFLDLSKEYRQMWKATQVELLELAKQWETLEELEDGCARIFETAVERMQALRESHGSRAVIAEIRCYIEEHYGNPDLSLDYLSEKFQLNAKNVSKLFKDEFGENFVDFLIGLRMKRAQDLLAQTQKSMQEISLEVGYYNYNSFNRAFKNVSGLSPRDYRKQATNDAG</sequence>
<feature type="domain" description="HTH araC/xylS-type" evidence="5">
    <location>
        <begin position="635"/>
        <end position="734"/>
    </location>
</feature>
<reference evidence="6" key="1">
    <citation type="submission" date="2022-01" db="EMBL/GenBank/DDBJ databases">
        <title>Paenibacillus spongiae sp. nov., isolated from marine sponge.</title>
        <authorList>
            <person name="Li Z."/>
            <person name="Zhang M."/>
        </authorList>
    </citation>
    <scope>NUCLEOTIDE SEQUENCE</scope>
    <source>
        <strain evidence="6">PHS-Z3</strain>
    </source>
</reference>
<evidence type="ECO:0000256" key="4">
    <source>
        <dbReference type="SAM" id="Phobius"/>
    </source>
</evidence>
<accession>A0ABY5SA58</accession>
<dbReference type="Gene3D" id="1.10.10.60">
    <property type="entry name" value="Homeodomain-like"/>
    <property type="match status" value="2"/>
</dbReference>
<dbReference type="SUPFAM" id="SSF46689">
    <property type="entry name" value="Homeodomain-like"/>
    <property type="match status" value="1"/>
</dbReference>
<dbReference type="InterPro" id="IPR009057">
    <property type="entry name" value="Homeodomain-like_sf"/>
</dbReference>
<organism evidence="6 7">
    <name type="scientific">Paenibacillus spongiae</name>
    <dbReference type="NCBI Taxonomy" id="2909671"/>
    <lineage>
        <taxon>Bacteria</taxon>
        <taxon>Bacillati</taxon>
        <taxon>Bacillota</taxon>
        <taxon>Bacilli</taxon>
        <taxon>Bacillales</taxon>
        <taxon>Paenibacillaceae</taxon>
        <taxon>Paenibacillus</taxon>
    </lineage>
</organism>
<keyword evidence="4" id="KW-0812">Transmembrane</keyword>
<evidence type="ECO:0000313" key="7">
    <source>
        <dbReference type="Proteomes" id="UP001057877"/>
    </source>
</evidence>
<feature type="transmembrane region" description="Helical" evidence="4">
    <location>
        <begin position="261"/>
        <end position="282"/>
    </location>
</feature>
<keyword evidence="3" id="KW-0804">Transcription</keyword>
<dbReference type="RefSeq" id="WP_258386684.1">
    <property type="nucleotide sequence ID" value="NZ_CP091430.1"/>
</dbReference>
<evidence type="ECO:0000256" key="1">
    <source>
        <dbReference type="ARBA" id="ARBA00023015"/>
    </source>
</evidence>
<keyword evidence="4" id="KW-1133">Transmembrane helix</keyword>
<gene>
    <name evidence="6" type="ORF">L1F29_01705</name>
</gene>
<dbReference type="SMART" id="SM00342">
    <property type="entry name" value="HTH_ARAC"/>
    <property type="match status" value="1"/>
</dbReference>
<dbReference type="Proteomes" id="UP001057877">
    <property type="component" value="Chromosome"/>
</dbReference>
<feature type="transmembrane region" description="Helical" evidence="4">
    <location>
        <begin position="12"/>
        <end position="32"/>
    </location>
</feature>
<dbReference type="InterPro" id="IPR018062">
    <property type="entry name" value="HTH_AraC-typ_CS"/>
</dbReference>
<dbReference type="PROSITE" id="PS01124">
    <property type="entry name" value="HTH_ARAC_FAMILY_2"/>
    <property type="match status" value="1"/>
</dbReference>
<protein>
    <submittedName>
        <fullName evidence="6">Helix-turn-helix domain-containing protein</fullName>
    </submittedName>
</protein>
<evidence type="ECO:0000256" key="3">
    <source>
        <dbReference type="ARBA" id="ARBA00023163"/>
    </source>
</evidence>
<keyword evidence="7" id="KW-1185">Reference proteome</keyword>
<evidence type="ECO:0000313" key="6">
    <source>
        <dbReference type="EMBL" id="UVI30619.1"/>
    </source>
</evidence>
<keyword evidence="1" id="KW-0805">Transcription regulation</keyword>
<dbReference type="Pfam" id="PF12833">
    <property type="entry name" value="HTH_18"/>
    <property type="match status" value="1"/>
</dbReference>
<keyword evidence="2" id="KW-0238">DNA-binding</keyword>
<evidence type="ECO:0000259" key="5">
    <source>
        <dbReference type="PROSITE" id="PS01124"/>
    </source>
</evidence>
<proteinExistence type="predicted"/>
<dbReference type="InterPro" id="IPR018060">
    <property type="entry name" value="HTH_AraC"/>
</dbReference>
<dbReference type="PANTHER" id="PTHR43280">
    <property type="entry name" value="ARAC-FAMILY TRANSCRIPTIONAL REGULATOR"/>
    <property type="match status" value="1"/>
</dbReference>
<dbReference type="EMBL" id="CP091430">
    <property type="protein sequence ID" value="UVI30619.1"/>
    <property type="molecule type" value="Genomic_DNA"/>
</dbReference>
<dbReference type="PROSITE" id="PS00041">
    <property type="entry name" value="HTH_ARAC_FAMILY_1"/>
    <property type="match status" value="1"/>
</dbReference>
<name>A0ABY5SA58_9BACL</name>